<dbReference type="InterPro" id="IPR016181">
    <property type="entry name" value="Acyl_CoA_acyltransferase"/>
</dbReference>
<dbReference type="PROSITE" id="PS51186">
    <property type="entry name" value="GNAT"/>
    <property type="match status" value="1"/>
</dbReference>
<keyword evidence="3" id="KW-1185">Reference proteome</keyword>
<reference evidence="3" key="1">
    <citation type="journal article" date="2019" name="Int. J. Syst. Evol. Microbiol.">
        <title>The Global Catalogue of Microorganisms (GCM) 10K type strain sequencing project: providing services to taxonomists for standard genome sequencing and annotation.</title>
        <authorList>
            <consortium name="The Broad Institute Genomics Platform"/>
            <consortium name="The Broad Institute Genome Sequencing Center for Infectious Disease"/>
            <person name="Wu L."/>
            <person name="Ma J."/>
        </authorList>
    </citation>
    <scope>NUCLEOTIDE SEQUENCE [LARGE SCALE GENOMIC DNA]</scope>
    <source>
        <strain evidence="3">NBRC 102520</strain>
    </source>
</reference>
<sequence>MQSHWRRAEPSDLPAIIAIATVIHPDLSERADVLVEKMSLFPEGCRVLIAGEDVSGYGIAHPWMLHQIPPLDDFLQRLPPAPDCLYVHDVAVMPASRGNRVAASYIETIARLARANGIEHLALVSVYDTSPFWARHDFRMTAPDPALRIKLASYGGGATYMIRNLAESRLRDA</sequence>
<dbReference type="CDD" id="cd04301">
    <property type="entry name" value="NAT_SF"/>
    <property type="match status" value="1"/>
</dbReference>
<accession>A0ABQ6BBZ1</accession>
<proteinExistence type="predicted"/>
<organism evidence="2 3">
    <name type="scientific">Bradyrhizobium iriomotense</name>
    <dbReference type="NCBI Taxonomy" id="441950"/>
    <lineage>
        <taxon>Bacteria</taxon>
        <taxon>Pseudomonadati</taxon>
        <taxon>Pseudomonadota</taxon>
        <taxon>Alphaproteobacteria</taxon>
        <taxon>Hyphomicrobiales</taxon>
        <taxon>Nitrobacteraceae</taxon>
        <taxon>Bradyrhizobium</taxon>
    </lineage>
</organism>
<feature type="domain" description="N-acetyltransferase" evidence="1">
    <location>
        <begin position="3"/>
        <end position="166"/>
    </location>
</feature>
<dbReference type="Gene3D" id="3.40.630.30">
    <property type="match status" value="1"/>
</dbReference>
<dbReference type="Proteomes" id="UP001156905">
    <property type="component" value="Unassembled WGS sequence"/>
</dbReference>
<name>A0ABQ6BBZ1_9BRAD</name>
<evidence type="ECO:0000259" key="1">
    <source>
        <dbReference type="PROSITE" id="PS51186"/>
    </source>
</evidence>
<gene>
    <name evidence="2" type="ORF">GCM10007857_86670</name>
</gene>
<evidence type="ECO:0000313" key="2">
    <source>
        <dbReference type="EMBL" id="GLR91949.1"/>
    </source>
</evidence>
<dbReference type="SUPFAM" id="SSF55729">
    <property type="entry name" value="Acyl-CoA N-acyltransferases (Nat)"/>
    <property type="match status" value="1"/>
</dbReference>
<protein>
    <submittedName>
        <fullName evidence="2">N-acetyltransferase</fullName>
    </submittedName>
</protein>
<dbReference type="EMBL" id="BSOW01000059">
    <property type="protein sequence ID" value="GLR91949.1"/>
    <property type="molecule type" value="Genomic_DNA"/>
</dbReference>
<dbReference type="Pfam" id="PF00583">
    <property type="entry name" value="Acetyltransf_1"/>
    <property type="match status" value="1"/>
</dbReference>
<dbReference type="InterPro" id="IPR000182">
    <property type="entry name" value="GNAT_dom"/>
</dbReference>
<comment type="caution">
    <text evidence="2">The sequence shown here is derived from an EMBL/GenBank/DDBJ whole genome shotgun (WGS) entry which is preliminary data.</text>
</comment>
<evidence type="ECO:0000313" key="3">
    <source>
        <dbReference type="Proteomes" id="UP001156905"/>
    </source>
</evidence>